<dbReference type="InterPro" id="IPR012310">
    <property type="entry name" value="DNA_ligase_ATP-dep_cent"/>
</dbReference>
<accession>A0ABN1P7T5</accession>
<dbReference type="PANTHER" id="PTHR34220">
    <property type="entry name" value="SENSOR HISTIDINE KINASE YPDA"/>
    <property type="match status" value="1"/>
</dbReference>
<dbReference type="InterPro" id="IPR010559">
    <property type="entry name" value="Sig_transdc_His_kin_internal"/>
</dbReference>
<comment type="caution">
    <text evidence="6">The sequence shown here is derived from an EMBL/GenBank/DDBJ whole genome shotgun (WGS) entry which is preliminary data.</text>
</comment>
<dbReference type="EC" id="6.5.1.1" evidence="1"/>
<dbReference type="SUPFAM" id="SSF56091">
    <property type="entry name" value="DNA ligase/mRNA capping enzyme, catalytic domain"/>
    <property type="match status" value="1"/>
</dbReference>
<comment type="catalytic activity">
    <reaction evidence="3">
        <text>ATP + (deoxyribonucleotide)n-3'-hydroxyl + 5'-phospho-(deoxyribonucleotide)m = (deoxyribonucleotide)n+m + AMP + diphosphate.</text>
        <dbReference type="EC" id="6.5.1.1"/>
    </reaction>
</comment>
<feature type="compositionally biased region" description="Pro residues" evidence="4">
    <location>
        <begin position="332"/>
        <end position="347"/>
    </location>
</feature>
<sequence>MTERESGGGVPALVPPMQPGTVTGEPPTGADWVVEVAWTGHRCIAYVEPGKRVRLLSGAGNSMSSAYPELAEPLLRRSPPGGMVLDGTLVARGEEHAVRPRLIARRSARHRPSDATIRRIPVDLQVADLLWLDGQDTTALPYAERRALLDGLGFASPPVWTTSPLPATEIATMLAIAEQKGADGLHARHLRGRYHPGGRSRFWLRVPVTRTRQVLVGGWTPADPQRPETVGTLLLGAPVPDAPGRLHYVGRVGVSLGERRRLAVELAHREQAAPPFVDAVPAAAAGHARWAQPGLTGLAEFSGWISGRRMRRPYWRGLLDAGDVHEDRWAQPPEPAPVPPQPQSPPEPEPRPRSRPAPPAPEPPPAAPPAPDPPEPVPATDARRLEQHFVYNALNTIAALIRTDPGRARDLLMGFADLNRAADQVGGSTLGEELAAVQGYLQLEQARFGPRLRVAVDVAPALHPVPVTPLQLLTAVRDAVQREIEPRPDGGELTLAARPVEGGCEVTVATAGAAARTIRLTS</sequence>
<keyword evidence="7" id="KW-1185">Reference proteome</keyword>
<feature type="region of interest" description="Disordered" evidence="4">
    <location>
        <begin position="327"/>
        <end position="379"/>
    </location>
</feature>
<dbReference type="Gene3D" id="3.30.1490.70">
    <property type="match status" value="1"/>
</dbReference>
<evidence type="ECO:0000256" key="1">
    <source>
        <dbReference type="ARBA" id="ARBA00012727"/>
    </source>
</evidence>
<dbReference type="Pfam" id="PF06580">
    <property type="entry name" value="His_kinase"/>
    <property type="match status" value="1"/>
</dbReference>
<feature type="compositionally biased region" description="Pro residues" evidence="4">
    <location>
        <begin position="355"/>
        <end position="377"/>
    </location>
</feature>
<feature type="domain" description="ATP-dependent DNA ligase family profile" evidence="5">
    <location>
        <begin position="115"/>
        <end position="259"/>
    </location>
</feature>
<evidence type="ECO:0000256" key="4">
    <source>
        <dbReference type="SAM" id="MobiDB-lite"/>
    </source>
</evidence>
<dbReference type="Pfam" id="PF01068">
    <property type="entry name" value="DNA_ligase_A_M"/>
    <property type="match status" value="1"/>
</dbReference>
<dbReference type="InterPro" id="IPR012340">
    <property type="entry name" value="NA-bd_OB-fold"/>
</dbReference>
<reference evidence="6 7" key="1">
    <citation type="journal article" date="2019" name="Int. J. Syst. Evol. Microbiol.">
        <title>The Global Catalogue of Microorganisms (GCM) 10K type strain sequencing project: providing services to taxonomists for standard genome sequencing and annotation.</title>
        <authorList>
            <consortium name="The Broad Institute Genomics Platform"/>
            <consortium name="The Broad Institute Genome Sequencing Center for Infectious Disease"/>
            <person name="Wu L."/>
            <person name="Ma J."/>
        </authorList>
    </citation>
    <scope>NUCLEOTIDE SEQUENCE [LARGE SCALE GENOMIC DNA]</scope>
    <source>
        <strain evidence="6 7">JCM 11117</strain>
    </source>
</reference>
<dbReference type="SUPFAM" id="SSF50249">
    <property type="entry name" value="Nucleic acid-binding proteins"/>
    <property type="match status" value="1"/>
</dbReference>
<name>A0ABN1P7T5_9PSEU</name>
<dbReference type="EMBL" id="BAAAHP010000022">
    <property type="protein sequence ID" value="GAA0924120.1"/>
    <property type="molecule type" value="Genomic_DNA"/>
</dbReference>
<dbReference type="Gene3D" id="2.40.50.140">
    <property type="entry name" value="Nucleic acid-binding proteins"/>
    <property type="match status" value="1"/>
</dbReference>
<dbReference type="PANTHER" id="PTHR34220:SF7">
    <property type="entry name" value="SENSOR HISTIDINE KINASE YPDA"/>
    <property type="match status" value="1"/>
</dbReference>
<evidence type="ECO:0000256" key="2">
    <source>
        <dbReference type="ARBA" id="ARBA00022598"/>
    </source>
</evidence>
<feature type="region of interest" description="Disordered" evidence="4">
    <location>
        <begin position="1"/>
        <end position="26"/>
    </location>
</feature>
<proteinExistence type="predicted"/>
<dbReference type="Gene3D" id="3.30.470.30">
    <property type="entry name" value="DNA ligase/mRNA capping enzyme"/>
    <property type="match status" value="1"/>
</dbReference>
<evidence type="ECO:0000313" key="7">
    <source>
        <dbReference type="Proteomes" id="UP001499967"/>
    </source>
</evidence>
<dbReference type="Proteomes" id="UP001499967">
    <property type="component" value="Unassembled WGS sequence"/>
</dbReference>
<organism evidence="6 7">
    <name type="scientific">Pseudonocardia zijingensis</name>
    <dbReference type="NCBI Taxonomy" id="153376"/>
    <lineage>
        <taxon>Bacteria</taxon>
        <taxon>Bacillati</taxon>
        <taxon>Actinomycetota</taxon>
        <taxon>Actinomycetes</taxon>
        <taxon>Pseudonocardiales</taxon>
        <taxon>Pseudonocardiaceae</taxon>
        <taxon>Pseudonocardia</taxon>
    </lineage>
</organism>
<dbReference type="InterPro" id="IPR012309">
    <property type="entry name" value="DNA_ligase_ATP-dep_C"/>
</dbReference>
<keyword evidence="2" id="KW-0436">Ligase</keyword>
<gene>
    <name evidence="6" type="ORF">GCM10009559_08480</name>
</gene>
<dbReference type="InterPro" id="IPR050640">
    <property type="entry name" value="Bact_2-comp_sensor_kinase"/>
</dbReference>
<evidence type="ECO:0000256" key="3">
    <source>
        <dbReference type="ARBA" id="ARBA00034003"/>
    </source>
</evidence>
<evidence type="ECO:0000259" key="5">
    <source>
        <dbReference type="PROSITE" id="PS50160"/>
    </source>
</evidence>
<dbReference type="RefSeq" id="WP_343939091.1">
    <property type="nucleotide sequence ID" value="NZ_BAAAHP010000022.1"/>
</dbReference>
<dbReference type="PROSITE" id="PS50160">
    <property type="entry name" value="DNA_LIGASE_A3"/>
    <property type="match status" value="1"/>
</dbReference>
<protein>
    <recommendedName>
        <fullName evidence="1">DNA ligase (ATP)</fullName>
        <ecNumber evidence="1">6.5.1.1</ecNumber>
    </recommendedName>
</protein>
<dbReference type="Pfam" id="PF04679">
    <property type="entry name" value="DNA_ligase_A_C"/>
    <property type="match status" value="1"/>
</dbReference>
<evidence type="ECO:0000313" key="6">
    <source>
        <dbReference type="EMBL" id="GAA0924120.1"/>
    </source>
</evidence>